<dbReference type="PANTHER" id="PTHR43280:SF32">
    <property type="entry name" value="TRANSCRIPTIONAL REGULATORY PROTEIN"/>
    <property type="match status" value="1"/>
</dbReference>
<evidence type="ECO:0000256" key="4">
    <source>
        <dbReference type="SAM" id="MobiDB-lite"/>
    </source>
</evidence>
<dbReference type="SUPFAM" id="SSF51215">
    <property type="entry name" value="Regulatory protein AraC"/>
    <property type="match status" value="1"/>
</dbReference>
<dbReference type="InterPro" id="IPR003313">
    <property type="entry name" value="AraC-bd"/>
</dbReference>
<feature type="region of interest" description="Disordered" evidence="4">
    <location>
        <begin position="291"/>
        <end position="331"/>
    </location>
</feature>
<evidence type="ECO:0000256" key="2">
    <source>
        <dbReference type="ARBA" id="ARBA00023125"/>
    </source>
</evidence>
<dbReference type="RefSeq" id="WP_308713306.1">
    <property type="nucleotide sequence ID" value="NZ_JAVHUY010000013.1"/>
</dbReference>
<keyword evidence="3" id="KW-0804">Transcription</keyword>
<feature type="compositionally biased region" description="Low complexity" evidence="4">
    <location>
        <begin position="304"/>
        <end position="316"/>
    </location>
</feature>
<dbReference type="Gene3D" id="1.10.10.60">
    <property type="entry name" value="Homeodomain-like"/>
    <property type="match status" value="1"/>
</dbReference>
<dbReference type="InterPro" id="IPR018060">
    <property type="entry name" value="HTH_AraC"/>
</dbReference>
<dbReference type="Pfam" id="PF12833">
    <property type="entry name" value="HTH_18"/>
    <property type="match status" value="1"/>
</dbReference>
<dbReference type="InterPro" id="IPR037923">
    <property type="entry name" value="HTH-like"/>
</dbReference>
<comment type="caution">
    <text evidence="6">The sequence shown here is derived from an EMBL/GenBank/DDBJ whole genome shotgun (WGS) entry which is preliminary data.</text>
</comment>
<protein>
    <submittedName>
        <fullName evidence="6">AraC family transcriptional regulator</fullName>
    </submittedName>
</protein>
<evidence type="ECO:0000256" key="3">
    <source>
        <dbReference type="ARBA" id="ARBA00023163"/>
    </source>
</evidence>
<evidence type="ECO:0000313" key="6">
    <source>
        <dbReference type="EMBL" id="MDQ7906039.1"/>
    </source>
</evidence>
<keyword evidence="2" id="KW-0238">DNA-binding</keyword>
<dbReference type="PANTHER" id="PTHR43280">
    <property type="entry name" value="ARAC-FAMILY TRANSCRIPTIONAL REGULATOR"/>
    <property type="match status" value="1"/>
</dbReference>
<dbReference type="SUPFAM" id="SSF46689">
    <property type="entry name" value="Homeodomain-like"/>
    <property type="match status" value="1"/>
</dbReference>
<keyword evidence="1" id="KW-0805">Transcription regulation</keyword>
<keyword evidence="7" id="KW-1185">Reference proteome</keyword>
<evidence type="ECO:0000259" key="5">
    <source>
        <dbReference type="PROSITE" id="PS01124"/>
    </source>
</evidence>
<evidence type="ECO:0000313" key="7">
    <source>
        <dbReference type="Proteomes" id="UP001230908"/>
    </source>
</evidence>
<dbReference type="EMBL" id="JAVHUY010000013">
    <property type="protein sequence ID" value="MDQ7906039.1"/>
    <property type="molecule type" value="Genomic_DNA"/>
</dbReference>
<reference evidence="6 7" key="1">
    <citation type="submission" date="2023-08" db="EMBL/GenBank/DDBJ databases">
        <title>Phytohabitans sansha sp. nov., isolated from marine sediment.</title>
        <authorList>
            <person name="Zhao Y."/>
            <person name="Yi K."/>
        </authorList>
    </citation>
    <scope>NUCLEOTIDE SEQUENCE [LARGE SCALE GENOMIC DNA]</scope>
    <source>
        <strain evidence="6 7">ZYX-F-186</strain>
    </source>
</reference>
<evidence type="ECO:0000256" key="1">
    <source>
        <dbReference type="ARBA" id="ARBA00023015"/>
    </source>
</evidence>
<organism evidence="6 7">
    <name type="scientific">Phytohabitans maris</name>
    <dbReference type="NCBI Taxonomy" id="3071409"/>
    <lineage>
        <taxon>Bacteria</taxon>
        <taxon>Bacillati</taxon>
        <taxon>Actinomycetota</taxon>
        <taxon>Actinomycetes</taxon>
        <taxon>Micromonosporales</taxon>
        <taxon>Micromonosporaceae</taxon>
    </lineage>
</organism>
<proteinExistence type="predicted"/>
<feature type="domain" description="HTH araC/xylS-type" evidence="5">
    <location>
        <begin position="195"/>
        <end position="293"/>
    </location>
</feature>
<gene>
    <name evidence="6" type="ORF">RB614_16115</name>
</gene>
<sequence length="331" mass="34680">MVGFGQSAGGAGGAGITTATLRDLAPHGASILDRHRLMLVTKGHGTHEVDFEVYQCRPGTLVWARPGQLVRPGGQPGLDATLLCWTPGPWPAAPDPGSVDGAAGGGAVTVPELPDGGPTHRQLAGEDEDAVINEVSQLVVDCERGLSPELLRQQLATLLLRVRLLGPQSTQAPPPVAGAQPPEGLWPAGEVEAFDRFRDELERGYARTRRVEDYADRLGCCVRTLTRASLAATGRSAKQVIDDRVTLEAKRLLAGTDLPVAEIGRRLGFPEPTNFGRFFQREAGQSPGAFRAEAAGGEAPGPPATEAVAGGWAGVPAPRPPLDPVTGYVQA</sequence>
<dbReference type="SMART" id="SM00342">
    <property type="entry name" value="HTH_ARAC"/>
    <property type="match status" value="1"/>
</dbReference>
<dbReference type="Pfam" id="PF02311">
    <property type="entry name" value="AraC_binding"/>
    <property type="match status" value="1"/>
</dbReference>
<name>A0ABU0ZHY2_9ACTN</name>
<accession>A0ABU0ZHY2</accession>
<dbReference type="InterPro" id="IPR009057">
    <property type="entry name" value="Homeodomain-like_sf"/>
</dbReference>
<dbReference type="Proteomes" id="UP001230908">
    <property type="component" value="Unassembled WGS sequence"/>
</dbReference>
<dbReference type="PROSITE" id="PS01124">
    <property type="entry name" value="HTH_ARAC_FAMILY_2"/>
    <property type="match status" value="1"/>
</dbReference>